<evidence type="ECO:0000313" key="1">
    <source>
        <dbReference type="EMBL" id="EOB11791.1"/>
    </source>
</evidence>
<sequence>MTKLRLPLDSTSDKDQETIDSTQIKQYTKEFINNTFKELKETISSYHSVKEIESRKKLVAFYKQKICDFELFDLLLTGNECLGPLKIKIKNTENVENQCLLYEELANNLAIMFENLKQLISPSFDVKTAIQSYI</sequence>
<evidence type="ECO:0000313" key="2">
    <source>
        <dbReference type="Proteomes" id="UP000016927"/>
    </source>
</evidence>
<organism evidence="1 2">
    <name type="scientific">Nosema bombycis (strain CQ1 / CVCC 102059)</name>
    <name type="common">Microsporidian parasite</name>
    <name type="synonym">Pebrine of silkworm</name>
    <dbReference type="NCBI Taxonomy" id="578461"/>
    <lineage>
        <taxon>Eukaryota</taxon>
        <taxon>Fungi</taxon>
        <taxon>Fungi incertae sedis</taxon>
        <taxon>Microsporidia</taxon>
        <taxon>Nosematidae</taxon>
        <taxon>Nosema</taxon>
    </lineage>
</organism>
<name>R0KMB5_NOSB1</name>
<gene>
    <name evidence="1" type="ORF">NBO_823gi001</name>
</gene>
<keyword evidence="2" id="KW-1185">Reference proteome</keyword>
<dbReference type="OrthoDB" id="2191774at2759"/>
<dbReference type="AlphaFoldDB" id="R0KMB5"/>
<dbReference type="HOGENOM" id="CLU_1896819_0_0_1"/>
<dbReference type="EMBL" id="KB909730">
    <property type="protein sequence ID" value="EOB11791.1"/>
    <property type="molecule type" value="Genomic_DNA"/>
</dbReference>
<accession>R0KMB5</accession>
<dbReference type="Proteomes" id="UP000016927">
    <property type="component" value="Unassembled WGS sequence"/>
</dbReference>
<dbReference type="VEuPathDB" id="MicrosporidiaDB:NBO_823gi001"/>
<proteinExistence type="predicted"/>
<reference evidence="1 2" key="1">
    <citation type="journal article" date="2013" name="BMC Genomics">
        <title>Comparative genomics of parasitic silkworm microsporidia reveal an association between genome expansion and host adaptation.</title>
        <authorList>
            <person name="Pan G."/>
            <person name="Xu J."/>
            <person name="Li T."/>
            <person name="Xia Q."/>
            <person name="Liu S.L."/>
            <person name="Zhang G."/>
            <person name="Li S."/>
            <person name="Li C."/>
            <person name="Liu H."/>
            <person name="Yang L."/>
            <person name="Liu T."/>
            <person name="Zhang X."/>
            <person name="Wu Z."/>
            <person name="Fan W."/>
            <person name="Dang X."/>
            <person name="Xiang H."/>
            <person name="Tao M."/>
            <person name="Li Y."/>
            <person name="Hu J."/>
            <person name="Li Z."/>
            <person name="Lin L."/>
            <person name="Luo J."/>
            <person name="Geng L."/>
            <person name="Wang L."/>
            <person name="Long M."/>
            <person name="Wan Y."/>
            <person name="He N."/>
            <person name="Zhang Z."/>
            <person name="Lu C."/>
            <person name="Keeling P.J."/>
            <person name="Wang J."/>
            <person name="Xiang Z."/>
            <person name="Zhou Z."/>
        </authorList>
    </citation>
    <scope>NUCLEOTIDE SEQUENCE [LARGE SCALE GENOMIC DNA]</scope>
    <source>
        <strain evidence="2">CQ1 / CVCC 102059</strain>
    </source>
</reference>
<protein>
    <submittedName>
        <fullName evidence="1">Uncharacterized protein</fullName>
    </submittedName>
</protein>